<protein>
    <submittedName>
        <fullName evidence="1">Uncharacterized protein</fullName>
    </submittedName>
</protein>
<dbReference type="Proteomes" id="UP001439008">
    <property type="component" value="Unassembled WGS sequence"/>
</dbReference>
<accession>A0ABV2AFV7</accession>
<dbReference type="EMBL" id="JBDODL010000087">
    <property type="protein sequence ID" value="MES1918576.1"/>
    <property type="molecule type" value="Genomic_DNA"/>
</dbReference>
<comment type="caution">
    <text evidence="1">The sequence shown here is derived from an EMBL/GenBank/DDBJ whole genome shotgun (WGS) entry which is preliminary data.</text>
</comment>
<keyword evidence="2" id="KW-1185">Reference proteome</keyword>
<sequence>MLFYIIKAIMSNIFRTNSRRFAKIKEANAKKQDQFWHFDYAVKQKTQILFQETKLAPKTNDPVKRSLFKLVSNDVFNSFSTNKMAEEWTSYQKHAFCVFPISPEISAHHIGSNMQKIFGKDLSGFEILPYDENLRSLKPDSDNPLRGTILTNLTVNKRIIRKSKNSSKQDYQKKVKDTLRILQFYLKGLSLWPNIQNHYSSKHRKKPWIGNFWTDRPKFMRFVIERLETDLKESIISSWHSQQRIKLLALHKRFDTIVCSKSQLPEAKKKGYGKMRFLSNKTPFGYSNWSDFSFFAYSKEMPMTKPIVLPKIGKVFVLDRPDQSRFKIKVYYDKNGRCFLEYQSKSMIKKLNEKRKLKIWKLTDSFYSFYKRGIDIPGTKMDKSYLLRKYAIVYLNKKIEPFRLINLQCLGTNLGKALAKFNEINYKLNVTISQNRKQKMIEEKFLKKFENMESTQIQQNVKQIKFANLGDTINSYFQLRNLGCQTEFMYKKIHKENEKIKYVLGKEQGISEPKLKDSEIEKLFKIQKELKEHYKIFKEHPIFEDEECSYDDPPSF</sequence>
<evidence type="ECO:0000313" key="1">
    <source>
        <dbReference type="EMBL" id="MES1918576.1"/>
    </source>
</evidence>
<organism evidence="1 2">
    <name type="scientific">Bonamia ostreae</name>
    <dbReference type="NCBI Taxonomy" id="126728"/>
    <lineage>
        <taxon>Eukaryota</taxon>
        <taxon>Sar</taxon>
        <taxon>Rhizaria</taxon>
        <taxon>Endomyxa</taxon>
        <taxon>Ascetosporea</taxon>
        <taxon>Haplosporida</taxon>
        <taxon>Bonamia</taxon>
    </lineage>
</organism>
<proteinExistence type="predicted"/>
<reference evidence="1 2" key="1">
    <citation type="journal article" date="2024" name="BMC Biol.">
        <title>Comparative genomics of Ascetosporea gives new insight into the evolutionary basis for animal parasitism in Rhizaria.</title>
        <authorList>
            <person name="Hiltunen Thoren M."/>
            <person name="Onut-Brannstrom I."/>
            <person name="Alfjorden A."/>
            <person name="Peckova H."/>
            <person name="Swords F."/>
            <person name="Hooper C."/>
            <person name="Holzer A.S."/>
            <person name="Bass D."/>
            <person name="Burki F."/>
        </authorList>
    </citation>
    <scope>NUCLEOTIDE SEQUENCE [LARGE SCALE GENOMIC DNA]</scope>
    <source>
        <strain evidence="1">20-A016</strain>
    </source>
</reference>
<name>A0ABV2AFV7_9EUKA</name>
<gene>
    <name evidence="1" type="ORF">MHBO_000527</name>
</gene>
<evidence type="ECO:0000313" key="2">
    <source>
        <dbReference type="Proteomes" id="UP001439008"/>
    </source>
</evidence>